<dbReference type="EMBL" id="CWQJ01000017">
    <property type="protein sequence ID" value="CSC41536.1"/>
    <property type="molecule type" value="Genomic_DNA"/>
</dbReference>
<dbReference type="Proteomes" id="UP000046067">
    <property type="component" value="Unassembled WGS sequence"/>
</dbReference>
<gene>
    <name evidence="1" type="ORF">ERS013201_02561</name>
</gene>
<proteinExistence type="predicted"/>
<accession>A0A655YL36</accession>
<sequence length="85" mass="10185">MVVWALLNHDGKLFSIATNQHVHFITAWHFFIQRRIRKLTLVTAFIKKNLDIFHNIFLQLGQIRLDFWVLTVIKLQFFNKVGNHI</sequence>
<evidence type="ECO:0000313" key="1">
    <source>
        <dbReference type="EMBL" id="CSC41536.1"/>
    </source>
</evidence>
<reference evidence="1 2" key="1">
    <citation type="submission" date="2015-07" db="EMBL/GenBank/DDBJ databases">
        <authorList>
            <consortium name="Pathogen Informatics"/>
        </authorList>
    </citation>
    <scope>NUCLEOTIDE SEQUENCE [LARGE SCALE GENOMIC DNA]</scope>
    <source>
        <strain evidence="1 2">A325</strain>
    </source>
</reference>
<organism evidence="1 2">
    <name type="scientific">Vibrio cholerae</name>
    <dbReference type="NCBI Taxonomy" id="666"/>
    <lineage>
        <taxon>Bacteria</taxon>
        <taxon>Pseudomonadati</taxon>
        <taxon>Pseudomonadota</taxon>
        <taxon>Gammaproteobacteria</taxon>
        <taxon>Vibrionales</taxon>
        <taxon>Vibrionaceae</taxon>
        <taxon>Vibrio</taxon>
    </lineage>
</organism>
<name>A0A655YL36_VIBCL</name>
<evidence type="ECO:0000313" key="2">
    <source>
        <dbReference type="Proteomes" id="UP000046067"/>
    </source>
</evidence>
<dbReference type="AlphaFoldDB" id="A0A655YL36"/>
<protein>
    <submittedName>
        <fullName evidence="1">Uncharacterized protein</fullName>
    </submittedName>
</protein>